<dbReference type="Proteomes" id="UP000076761">
    <property type="component" value="Unassembled WGS sequence"/>
</dbReference>
<dbReference type="EMBL" id="KV425566">
    <property type="protein sequence ID" value="KZT26483.1"/>
    <property type="molecule type" value="Genomic_DNA"/>
</dbReference>
<protein>
    <submittedName>
        <fullName evidence="1">Uncharacterized protein</fullName>
    </submittedName>
</protein>
<proteinExistence type="predicted"/>
<dbReference type="AlphaFoldDB" id="A0A165TCY6"/>
<reference evidence="1 2" key="1">
    <citation type="journal article" date="2016" name="Mol. Biol. Evol.">
        <title>Comparative Genomics of Early-Diverging Mushroom-Forming Fungi Provides Insights into the Origins of Lignocellulose Decay Capabilities.</title>
        <authorList>
            <person name="Nagy L.G."/>
            <person name="Riley R."/>
            <person name="Tritt A."/>
            <person name="Adam C."/>
            <person name="Daum C."/>
            <person name="Floudas D."/>
            <person name="Sun H."/>
            <person name="Yadav J.S."/>
            <person name="Pangilinan J."/>
            <person name="Larsson K.H."/>
            <person name="Matsuura K."/>
            <person name="Barry K."/>
            <person name="Labutti K."/>
            <person name="Kuo R."/>
            <person name="Ohm R.A."/>
            <person name="Bhattacharya S.S."/>
            <person name="Shirouzu T."/>
            <person name="Yoshinaga Y."/>
            <person name="Martin F.M."/>
            <person name="Grigoriev I.V."/>
            <person name="Hibbett D.S."/>
        </authorList>
    </citation>
    <scope>NUCLEOTIDE SEQUENCE [LARGE SCALE GENOMIC DNA]</scope>
    <source>
        <strain evidence="1 2">HHB14362 ss-1</strain>
    </source>
</reference>
<evidence type="ECO:0000313" key="2">
    <source>
        <dbReference type="Proteomes" id="UP000076761"/>
    </source>
</evidence>
<keyword evidence="2" id="KW-1185">Reference proteome</keyword>
<organism evidence="1 2">
    <name type="scientific">Neolentinus lepideus HHB14362 ss-1</name>
    <dbReference type="NCBI Taxonomy" id="1314782"/>
    <lineage>
        <taxon>Eukaryota</taxon>
        <taxon>Fungi</taxon>
        <taxon>Dikarya</taxon>
        <taxon>Basidiomycota</taxon>
        <taxon>Agaricomycotina</taxon>
        <taxon>Agaricomycetes</taxon>
        <taxon>Gloeophyllales</taxon>
        <taxon>Gloeophyllaceae</taxon>
        <taxon>Neolentinus</taxon>
    </lineage>
</organism>
<evidence type="ECO:0000313" key="1">
    <source>
        <dbReference type="EMBL" id="KZT26483.1"/>
    </source>
</evidence>
<name>A0A165TCY6_9AGAM</name>
<dbReference type="InParanoid" id="A0A165TCY6"/>
<accession>A0A165TCY6</accession>
<sequence length="190" mass="21316">MSRISCRVLIIPVSSAWYTRNSISSRLCSEYVQTREDDKCIAQGSSYLCPDGRKPRCCARATRYPPTGAFELGPNNRKEYCSISLSDYTYCPNNSLFFAVGLRRRKMSPDMRPVTGLTKNYQLQELPVDSFHPNSFGLIYPSQLAGPVHVLHASRRLLGERSAAMFRGICAQVGFKHISAAHSYAYLAFS</sequence>
<gene>
    <name evidence="1" type="ORF">NEOLEDRAFT_224492</name>
</gene>